<organism evidence="2 3">
    <name type="scientific">Vanilla planifolia</name>
    <name type="common">Vanilla</name>
    <dbReference type="NCBI Taxonomy" id="51239"/>
    <lineage>
        <taxon>Eukaryota</taxon>
        <taxon>Viridiplantae</taxon>
        <taxon>Streptophyta</taxon>
        <taxon>Embryophyta</taxon>
        <taxon>Tracheophyta</taxon>
        <taxon>Spermatophyta</taxon>
        <taxon>Magnoliopsida</taxon>
        <taxon>Liliopsida</taxon>
        <taxon>Asparagales</taxon>
        <taxon>Orchidaceae</taxon>
        <taxon>Vanilloideae</taxon>
        <taxon>Vanilleae</taxon>
        <taxon>Vanilla</taxon>
    </lineage>
</organism>
<accession>A0A835QNB4</accession>
<evidence type="ECO:0000313" key="2">
    <source>
        <dbReference type="EMBL" id="KAG0476540.1"/>
    </source>
</evidence>
<reference evidence="2 3" key="1">
    <citation type="journal article" date="2020" name="Nat. Food">
        <title>A phased Vanilla planifolia genome enables genetic improvement of flavour and production.</title>
        <authorList>
            <person name="Hasing T."/>
            <person name="Tang H."/>
            <person name="Brym M."/>
            <person name="Khazi F."/>
            <person name="Huang T."/>
            <person name="Chambers A.H."/>
        </authorList>
    </citation>
    <scope>NUCLEOTIDE SEQUENCE [LARGE SCALE GENOMIC DNA]</scope>
    <source>
        <tissue evidence="2">Leaf</tissue>
    </source>
</reference>
<proteinExistence type="predicted"/>
<dbReference type="Proteomes" id="UP000636800">
    <property type="component" value="Chromosome 6"/>
</dbReference>
<dbReference type="PROSITE" id="PS50181">
    <property type="entry name" value="FBOX"/>
    <property type="match status" value="1"/>
</dbReference>
<feature type="domain" description="F-box" evidence="1">
    <location>
        <begin position="8"/>
        <end position="55"/>
    </location>
</feature>
<dbReference type="EMBL" id="JADCNL010000006">
    <property type="protein sequence ID" value="KAG0476540.1"/>
    <property type="molecule type" value="Genomic_DNA"/>
</dbReference>
<sequence>MASTSEKPMPFYDFPIDVQLNILSFLSPTEISAFACTCRRFATLCSPSADIWLSLCERRWGSKTHLRRWSRPCRLACRKALDRWENLIGFWRRSPGAPPRVLCGASCIIGSRVSPSFVLLLRCPGKIPFLWLGISPAGGALTYLHPGRLFDYPACLDKALSDSDVIPVTISFMGCKHFIIEESLSFAEISS</sequence>
<comment type="caution">
    <text evidence="2">The sequence shown here is derived from an EMBL/GenBank/DDBJ whole genome shotgun (WGS) entry which is preliminary data.</text>
</comment>
<name>A0A835QNB4_VANPL</name>
<dbReference type="AlphaFoldDB" id="A0A835QNB4"/>
<dbReference type="CDD" id="cd09917">
    <property type="entry name" value="F-box_SF"/>
    <property type="match status" value="1"/>
</dbReference>
<dbReference type="SMART" id="SM00256">
    <property type="entry name" value="FBOX"/>
    <property type="match status" value="1"/>
</dbReference>
<protein>
    <recommendedName>
        <fullName evidence="1">F-box domain-containing protein</fullName>
    </recommendedName>
</protein>
<dbReference type="SUPFAM" id="SSF81383">
    <property type="entry name" value="F-box domain"/>
    <property type="match status" value="1"/>
</dbReference>
<dbReference type="Gene3D" id="1.20.1280.50">
    <property type="match status" value="1"/>
</dbReference>
<dbReference type="InterPro" id="IPR036047">
    <property type="entry name" value="F-box-like_dom_sf"/>
</dbReference>
<gene>
    <name evidence="2" type="ORF">HPP92_013381</name>
</gene>
<evidence type="ECO:0000259" key="1">
    <source>
        <dbReference type="PROSITE" id="PS50181"/>
    </source>
</evidence>
<dbReference type="OrthoDB" id="691961at2759"/>
<keyword evidence="3" id="KW-1185">Reference proteome</keyword>
<evidence type="ECO:0000313" key="3">
    <source>
        <dbReference type="Proteomes" id="UP000636800"/>
    </source>
</evidence>
<dbReference type="InterPro" id="IPR001810">
    <property type="entry name" value="F-box_dom"/>
</dbReference>
<dbReference type="Pfam" id="PF12937">
    <property type="entry name" value="F-box-like"/>
    <property type="match status" value="1"/>
</dbReference>